<comment type="caution">
    <text evidence="1">The sequence shown here is derived from an EMBL/GenBank/DDBJ whole genome shotgun (WGS) entry which is preliminary data.</text>
</comment>
<proteinExistence type="predicted"/>
<reference evidence="2" key="1">
    <citation type="submission" date="2018-09" db="EMBL/GenBank/DDBJ databases">
        <authorList>
            <person name="Livingstone P.G."/>
            <person name="Whitworth D.E."/>
        </authorList>
    </citation>
    <scope>NUCLEOTIDE SEQUENCE [LARGE SCALE GENOMIC DNA]</scope>
    <source>
        <strain evidence="2">CA040B</strain>
    </source>
</reference>
<accession>A0A3A8NX09</accession>
<gene>
    <name evidence="1" type="ORF">D7X12_11655</name>
</gene>
<keyword evidence="2" id="KW-1185">Reference proteome</keyword>
<sequence length="83" mass="8841">MDSNASIGPSLCSRNVVRLVVSRMLTVREVAEELAVCRATVSFTLTGSASSSVWTRTLSTSCRNCGLHTTGETLINGSTFFVP</sequence>
<organism evidence="1 2">
    <name type="scientific">Corallococcus sicarius</name>
    <dbReference type="NCBI Taxonomy" id="2316726"/>
    <lineage>
        <taxon>Bacteria</taxon>
        <taxon>Pseudomonadati</taxon>
        <taxon>Myxococcota</taxon>
        <taxon>Myxococcia</taxon>
        <taxon>Myxococcales</taxon>
        <taxon>Cystobacterineae</taxon>
        <taxon>Myxococcaceae</taxon>
        <taxon>Corallococcus</taxon>
    </lineage>
</organism>
<dbReference type="AlphaFoldDB" id="A0A3A8NX09"/>
<evidence type="ECO:0000313" key="2">
    <source>
        <dbReference type="Proteomes" id="UP000273405"/>
    </source>
</evidence>
<evidence type="ECO:0000313" key="1">
    <source>
        <dbReference type="EMBL" id="RKH44014.1"/>
    </source>
</evidence>
<protein>
    <submittedName>
        <fullName evidence="1">Uncharacterized protein</fullName>
    </submittedName>
</protein>
<name>A0A3A8NX09_9BACT</name>
<dbReference type="EMBL" id="RAWG01000057">
    <property type="protein sequence ID" value="RKH44014.1"/>
    <property type="molecule type" value="Genomic_DNA"/>
</dbReference>
<dbReference type="Proteomes" id="UP000273405">
    <property type="component" value="Unassembled WGS sequence"/>
</dbReference>